<accession>A0A6V7TL86</accession>
<dbReference type="Proteomes" id="UP000580250">
    <property type="component" value="Unassembled WGS sequence"/>
</dbReference>
<gene>
    <name evidence="1" type="ORF">MENT_LOCUS218</name>
</gene>
<evidence type="ECO:0000313" key="1">
    <source>
        <dbReference type="EMBL" id="CAD2122541.1"/>
    </source>
</evidence>
<name>A0A6V7TL86_MELEN</name>
<protein>
    <submittedName>
        <fullName evidence="1">Uncharacterized protein</fullName>
    </submittedName>
</protein>
<dbReference type="AlphaFoldDB" id="A0A6V7TL86"/>
<comment type="caution">
    <text evidence="1">The sequence shown here is derived from an EMBL/GenBank/DDBJ whole genome shotgun (WGS) entry which is preliminary data.</text>
</comment>
<proteinExistence type="predicted"/>
<evidence type="ECO:0000313" key="2">
    <source>
        <dbReference type="Proteomes" id="UP000580250"/>
    </source>
</evidence>
<organism evidence="1 2">
    <name type="scientific">Meloidogyne enterolobii</name>
    <name type="common">Root-knot nematode worm</name>
    <name type="synonym">Meloidogyne mayaguensis</name>
    <dbReference type="NCBI Taxonomy" id="390850"/>
    <lineage>
        <taxon>Eukaryota</taxon>
        <taxon>Metazoa</taxon>
        <taxon>Ecdysozoa</taxon>
        <taxon>Nematoda</taxon>
        <taxon>Chromadorea</taxon>
        <taxon>Rhabditida</taxon>
        <taxon>Tylenchina</taxon>
        <taxon>Tylenchomorpha</taxon>
        <taxon>Tylenchoidea</taxon>
        <taxon>Meloidogynidae</taxon>
        <taxon>Meloidogyninae</taxon>
        <taxon>Meloidogyne</taxon>
    </lineage>
</organism>
<dbReference type="EMBL" id="CAJEWN010000001">
    <property type="protein sequence ID" value="CAD2122541.1"/>
    <property type="molecule type" value="Genomic_DNA"/>
</dbReference>
<reference evidence="1 2" key="1">
    <citation type="submission" date="2020-08" db="EMBL/GenBank/DDBJ databases">
        <authorList>
            <person name="Koutsovoulos G."/>
            <person name="Danchin GJ E."/>
        </authorList>
    </citation>
    <scope>NUCLEOTIDE SEQUENCE [LARGE SCALE GENOMIC DNA]</scope>
</reference>
<sequence>MCKVIKYFYLLKKRFNFYIESIENEEHEMIRYKQVFNPVSCQFALTIHHLNSP</sequence>